<feature type="transmembrane region" description="Helical" evidence="1">
    <location>
        <begin position="82"/>
        <end position="101"/>
    </location>
</feature>
<name>G8PB21_PEDCP</name>
<dbReference type="AlphaFoldDB" id="G8PB21"/>
<dbReference type="HOGENOM" id="CLU_136245_0_0_9"/>
<evidence type="ECO:0000313" key="2">
    <source>
        <dbReference type="EMBL" id="AEV94650.1"/>
    </source>
</evidence>
<gene>
    <name evidence="2" type="ordered locus">PECL_339</name>
</gene>
<dbReference type="Proteomes" id="UP000005444">
    <property type="component" value="Chromosome"/>
</dbReference>
<keyword evidence="1" id="KW-1133">Transmembrane helix</keyword>
<keyword evidence="1" id="KW-0812">Transmembrane</keyword>
<accession>G8PB21</accession>
<dbReference type="EMBL" id="CP003137">
    <property type="protein sequence ID" value="AEV94650.1"/>
    <property type="molecule type" value="Genomic_DNA"/>
</dbReference>
<organism evidence="2 3">
    <name type="scientific">Pediococcus claussenii (strain ATCC BAA-344 / DSM 14800 / JCM 18046 / KCTC 3811 / LMG 21948 / P06)</name>
    <dbReference type="NCBI Taxonomy" id="701521"/>
    <lineage>
        <taxon>Bacteria</taxon>
        <taxon>Bacillati</taxon>
        <taxon>Bacillota</taxon>
        <taxon>Bacilli</taxon>
        <taxon>Lactobacillales</taxon>
        <taxon>Lactobacillaceae</taxon>
        <taxon>Pediococcus</taxon>
    </lineage>
</organism>
<evidence type="ECO:0000256" key="1">
    <source>
        <dbReference type="SAM" id="Phobius"/>
    </source>
</evidence>
<dbReference type="PATRIC" id="fig|701521.8.peg.318"/>
<keyword evidence="3" id="KW-1185">Reference proteome</keyword>
<proteinExistence type="predicted"/>
<sequence length="159" mass="17505">MFNFSVSFIFFWIKARVDVDTTALNVRTPNLLLGFIPSGRTSQNVSINTISNPKVHSKISFIPLLIGIILLAWGIFEMMGNGMILGIILAIIGILIGISAFQSALSYDANGKTHEVIAPFFQKSSLEDIRKSIQTQLDELSKVAAAKTDDNSKQFLEDL</sequence>
<feature type="transmembrane region" description="Helical" evidence="1">
    <location>
        <begin position="59"/>
        <end position="76"/>
    </location>
</feature>
<dbReference type="STRING" id="701521.PECL_339"/>
<reference evidence="2 3" key="1">
    <citation type="journal article" date="2012" name="J. Bacteriol.">
        <title>Complete Genome Sequence of the Beer Spoilage Organism Pediococcus claussenii ATCC BAA-344T.</title>
        <authorList>
            <person name="Pittet V."/>
            <person name="Abegunde T."/>
            <person name="Marfleet T."/>
            <person name="Haakensen M."/>
            <person name="Morrow K."/>
            <person name="Jayaprakash T."/>
            <person name="Schroeder K."/>
            <person name="Trost B."/>
            <person name="Byrns S."/>
            <person name="Bergsveinson J."/>
            <person name="Kusalik A."/>
            <person name="Ziola B."/>
        </authorList>
    </citation>
    <scope>NUCLEOTIDE SEQUENCE [LARGE SCALE GENOMIC DNA]</scope>
    <source>
        <strain evidence="2 3">ATCC BAA-344</strain>
    </source>
</reference>
<dbReference type="KEGG" id="pce:PECL_339"/>
<protein>
    <submittedName>
        <fullName evidence="2">Uncharacterized protein</fullName>
    </submittedName>
</protein>
<dbReference type="RefSeq" id="WP_014214848.1">
    <property type="nucleotide sequence ID" value="NC_016605.1"/>
</dbReference>
<evidence type="ECO:0000313" key="3">
    <source>
        <dbReference type="Proteomes" id="UP000005444"/>
    </source>
</evidence>
<keyword evidence="1" id="KW-0472">Membrane</keyword>